<sequence>MDLYSPIFTRASTRKFDPSPLPKDILSKLGDFLAVVKPLLPDVELKHEIVSGRDVKGMALPKAPHFLLISGKKHPLRNTAAGYLYQHAELWLYAQGYATRWLAGVKPKEPDPDYIIGIAFGKPAEPAVRKTEEFKRKAMSEITGGRDSRLEAARLAPSGMNGQPWYFIVDGGKIHTYYKPNLGGLLSKMYNLTNLDVGIALCHLAVAGEHEGRTFEFAVMEEGVPAPPSGFSYVGTVK</sequence>
<reference evidence="2 3" key="1">
    <citation type="submission" date="2018-05" db="EMBL/GenBank/DDBJ databases">
        <title>The Hungate 1000. A catalogue of reference genomes from the rumen microbiome.</title>
        <authorList>
            <person name="Kelly W."/>
        </authorList>
    </citation>
    <scope>NUCLEOTIDE SEQUENCE [LARGE SCALE GENOMIC DNA]</scope>
    <source>
        <strain evidence="2 3">NLAE-zl-C242</strain>
    </source>
</reference>
<dbReference type="OrthoDB" id="9814075at2"/>
<proteinExistence type="predicted"/>
<dbReference type="InterPro" id="IPR000415">
    <property type="entry name" value="Nitroreductase-like"/>
</dbReference>
<keyword evidence="3" id="KW-1185">Reference proteome</keyword>
<dbReference type="Gene3D" id="3.40.109.10">
    <property type="entry name" value="NADH Oxidase"/>
    <property type="match status" value="1"/>
</dbReference>
<name>A0A2Y9B9I3_9FIRM</name>
<gene>
    <name evidence="2" type="ORF">A8806_101705</name>
</gene>
<protein>
    <submittedName>
        <fullName evidence="2">Putative nitroreductase</fullName>
    </submittedName>
</protein>
<evidence type="ECO:0000259" key="1">
    <source>
        <dbReference type="Pfam" id="PF14512"/>
    </source>
</evidence>
<organism evidence="2 3">
    <name type="scientific">Faecalicatena orotica</name>
    <dbReference type="NCBI Taxonomy" id="1544"/>
    <lineage>
        <taxon>Bacteria</taxon>
        <taxon>Bacillati</taxon>
        <taxon>Bacillota</taxon>
        <taxon>Clostridia</taxon>
        <taxon>Lachnospirales</taxon>
        <taxon>Lachnospiraceae</taxon>
        <taxon>Faecalicatena</taxon>
    </lineage>
</organism>
<dbReference type="SUPFAM" id="SSF55469">
    <property type="entry name" value="FMN-dependent nitroreductase-like"/>
    <property type="match status" value="1"/>
</dbReference>
<comment type="caution">
    <text evidence="2">The sequence shown here is derived from an EMBL/GenBank/DDBJ whole genome shotgun (WGS) entry which is preliminary data.</text>
</comment>
<evidence type="ECO:0000313" key="2">
    <source>
        <dbReference type="EMBL" id="PWJ32416.1"/>
    </source>
</evidence>
<dbReference type="RefSeq" id="WP_109729747.1">
    <property type="nucleotide sequence ID" value="NZ_BAAACK010000007.1"/>
</dbReference>
<dbReference type="InterPro" id="IPR029478">
    <property type="entry name" value="TM1586_NiRdase"/>
</dbReference>
<accession>A0A2Y9B9I3</accession>
<dbReference type="Pfam" id="PF14512">
    <property type="entry name" value="TM1586_NiRdase"/>
    <property type="match status" value="1"/>
</dbReference>
<dbReference type="AlphaFoldDB" id="A0A2Y9B9I3"/>
<dbReference type="EMBL" id="QGDL01000001">
    <property type="protein sequence ID" value="PWJ32416.1"/>
    <property type="molecule type" value="Genomic_DNA"/>
</dbReference>
<dbReference type="Gene3D" id="3.40.109.30">
    <property type="entry name" value="putative nitroreductase (tm1586), domain 2"/>
    <property type="match status" value="1"/>
</dbReference>
<feature type="domain" description="Putative nitroreductase TM1586" evidence="1">
    <location>
        <begin position="2"/>
        <end position="207"/>
    </location>
</feature>
<dbReference type="GO" id="GO:0016491">
    <property type="term" value="F:oxidoreductase activity"/>
    <property type="evidence" value="ECO:0007669"/>
    <property type="project" value="InterPro"/>
</dbReference>
<evidence type="ECO:0000313" key="3">
    <source>
        <dbReference type="Proteomes" id="UP000245845"/>
    </source>
</evidence>
<dbReference type="Proteomes" id="UP000245845">
    <property type="component" value="Unassembled WGS sequence"/>
</dbReference>